<dbReference type="EMBL" id="JAFIMR010000023">
    <property type="protein sequence ID" value="KAI1864732.1"/>
    <property type="molecule type" value="Genomic_DNA"/>
</dbReference>
<feature type="active site" description="Proton acceptor" evidence="7">
    <location>
        <position position="146"/>
    </location>
</feature>
<feature type="binding site" evidence="7">
    <location>
        <position position="178"/>
    </location>
    <ligand>
        <name>Zn(2+)</name>
        <dbReference type="ChEBI" id="CHEBI:29105"/>
    </ligand>
</feature>
<dbReference type="Pfam" id="PF02146">
    <property type="entry name" value="SIR2"/>
    <property type="match status" value="1"/>
</dbReference>
<feature type="compositionally biased region" description="Basic and acidic residues" evidence="8">
    <location>
        <begin position="362"/>
        <end position="396"/>
    </location>
</feature>
<comment type="similarity">
    <text evidence="2">Belongs to the sirtuin family. Class I subfamily.</text>
</comment>
<reference evidence="10" key="1">
    <citation type="submission" date="2021-03" db="EMBL/GenBank/DDBJ databases">
        <title>Revisited historic fungal species revealed as producer of novel bioactive compounds through whole genome sequencing and comparative genomics.</title>
        <authorList>
            <person name="Vignolle G.A."/>
            <person name="Hochenegger N."/>
            <person name="Mach R.L."/>
            <person name="Mach-Aigner A.R."/>
            <person name="Javad Rahimi M."/>
            <person name="Salim K.A."/>
            <person name="Chan C.M."/>
            <person name="Lim L.B.L."/>
            <person name="Cai F."/>
            <person name="Druzhinina I.S."/>
            <person name="U'Ren J.M."/>
            <person name="Derntl C."/>
        </authorList>
    </citation>
    <scope>NUCLEOTIDE SEQUENCE</scope>
    <source>
        <strain evidence="10">TUCIM 5799</strain>
    </source>
</reference>
<comment type="cofactor">
    <cofactor evidence="1">
        <name>Zn(2+)</name>
        <dbReference type="ChEBI" id="CHEBI:29105"/>
    </cofactor>
</comment>
<keyword evidence="5 7" id="KW-0862">Zinc</keyword>
<protein>
    <recommendedName>
        <fullName evidence="9">Deacetylase sirtuin-type domain-containing protein</fullName>
    </recommendedName>
</protein>
<dbReference type="InterPro" id="IPR003000">
    <property type="entry name" value="Sirtuin"/>
</dbReference>
<dbReference type="GO" id="GO:0046872">
    <property type="term" value="F:metal ion binding"/>
    <property type="evidence" value="ECO:0007669"/>
    <property type="project" value="UniProtKB-KW"/>
</dbReference>
<accession>A0A9P9WI89</accession>
<dbReference type="Gene3D" id="3.40.50.1220">
    <property type="entry name" value="TPP-binding domain"/>
    <property type="match status" value="1"/>
</dbReference>
<keyword evidence="11" id="KW-1185">Reference proteome</keyword>
<evidence type="ECO:0000313" key="10">
    <source>
        <dbReference type="EMBL" id="KAI1864732.1"/>
    </source>
</evidence>
<evidence type="ECO:0000256" key="4">
    <source>
        <dbReference type="ARBA" id="ARBA00022723"/>
    </source>
</evidence>
<dbReference type="InterPro" id="IPR050134">
    <property type="entry name" value="NAD-dep_sirtuin_deacylases"/>
</dbReference>
<feature type="domain" description="Deacetylase sirtuin-type" evidence="9">
    <location>
        <begin position="16"/>
        <end position="277"/>
    </location>
</feature>
<feature type="compositionally biased region" description="Basic and acidic residues" evidence="8">
    <location>
        <begin position="459"/>
        <end position="472"/>
    </location>
</feature>
<dbReference type="CDD" id="cd01408">
    <property type="entry name" value="SIRT1"/>
    <property type="match status" value="1"/>
</dbReference>
<dbReference type="AlphaFoldDB" id="A0A9P9WI89"/>
<gene>
    <name evidence="10" type="ORF">JX265_008456</name>
</gene>
<proteinExistence type="inferred from homology"/>
<comment type="caution">
    <text evidence="10">The sequence shown here is derived from an EMBL/GenBank/DDBJ whole genome shotgun (WGS) entry which is preliminary data.</text>
</comment>
<feature type="binding site" evidence="7">
    <location>
        <position position="154"/>
    </location>
    <ligand>
        <name>Zn(2+)</name>
        <dbReference type="ChEBI" id="CHEBI:29105"/>
    </ligand>
</feature>
<dbReference type="PANTHER" id="PTHR11085:SF6">
    <property type="entry name" value="NAD-DEPENDENT PROTEIN DEACETYLASE SIRTUIN-2"/>
    <property type="match status" value="1"/>
</dbReference>
<evidence type="ECO:0000256" key="7">
    <source>
        <dbReference type="PROSITE-ProRule" id="PRU00236"/>
    </source>
</evidence>
<dbReference type="InterPro" id="IPR026590">
    <property type="entry name" value="Ssirtuin_cat_dom"/>
</dbReference>
<feature type="region of interest" description="Disordered" evidence="8">
    <location>
        <begin position="339"/>
        <end position="472"/>
    </location>
</feature>
<evidence type="ECO:0000256" key="3">
    <source>
        <dbReference type="ARBA" id="ARBA00022679"/>
    </source>
</evidence>
<evidence type="ECO:0000256" key="1">
    <source>
        <dbReference type="ARBA" id="ARBA00001947"/>
    </source>
</evidence>
<dbReference type="PROSITE" id="PS50305">
    <property type="entry name" value="SIRTUIN"/>
    <property type="match status" value="1"/>
</dbReference>
<dbReference type="GO" id="GO:0017136">
    <property type="term" value="F:histone deacetylase activity, NAD-dependent"/>
    <property type="evidence" value="ECO:0007669"/>
    <property type="project" value="TreeGrafter"/>
</dbReference>
<evidence type="ECO:0000256" key="8">
    <source>
        <dbReference type="SAM" id="MobiDB-lite"/>
    </source>
</evidence>
<organism evidence="10 11">
    <name type="scientific">Neoarthrinium moseri</name>
    <dbReference type="NCBI Taxonomy" id="1658444"/>
    <lineage>
        <taxon>Eukaryota</taxon>
        <taxon>Fungi</taxon>
        <taxon>Dikarya</taxon>
        <taxon>Ascomycota</taxon>
        <taxon>Pezizomycotina</taxon>
        <taxon>Sordariomycetes</taxon>
        <taxon>Xylariomycetidae</taxon>
        <taxon>Amphisphaeriales</taxon>
        <taxon>Apiosporaceae</taxon>
        <taxon>Neoarthrinium</taxon>
    </lineage>
</organism>
<evidence type="ECO:0000313" key="11">
    <source>
        <dbReference type="Proteomes" id="UP000829685"/>
    </source>
</evidence>
<keyword evidence="4 7" id="KW-0479">Metal-binding</keyword>
<dbReference type="Proteomes" id="UP000829685">
    <property type="component" value="Unassembled WGS sequence"/>
</dbReference>
<keyword evidence="6" id="KW-0520">NAD</keyword>
<sequence length="472" mass="51729">MGNENSTVLDEDTPPQTLDNRDLRSVAKLIKHGRIKRIVVMTGAGISTAAGIPDFRSPETGLYHNLARLNLPFAEAVFDIDYFQEHPEPFYILAKELYPGKFHPTISHVFISMLAEKSLLHKLFTQNIDCLERAAGVPDSHIVEAHGSFATQRCIECKTSYPDTQMRQHVEKGEPPRCITGCGGLVKPDIVFFGESLPPSFYENRAIPAQSDLLLVLGTSLTVHPFASLPGMAMERTPRVLFNKERVGDLGTRADDVLCLMDCDSGIRKLAAELGWSDELERKWRDTVGELEAKRQLAQIQEPLEERQAKESVEERKVKWQQVWEEDEVDELTRAVEDKLELSQEPGTDIGTNEGAQIQNQETEKGTEGPAKGIDEVSAKGTEESPAKDQGGKEVQDASDGPKGGGTGTNQDVVPRESERSTDVATSKPSGVDGQPAVESHETASYSKPVVTKGDAEEEKPAGEEAKAGSVL</sequence>
<feature type="binding site" evidence="7">
    <location>
        <position position="157"/>
    </location>
    <ligand>
        <name>Zn(2+)</name>
        <dbReference type="ChEBI" id="CHEBI:29105"/>
    </ligand>
</feature>
<dbReference type="Gene3D" id="3.30.1600.10">
    <property type="entry name" value="SIR2/SIRT2 'Small Domain"/>
    <property type="match status" value="1"/>
</dbReference>
<dbReference type="InterPro" id="IPR029035">
    <property type="entry name" value="DHS-like_NAD/FAD-binding_dom"/>
</dbReference>
<dbReference type="PANTHER" id="PTHR11085">
    <property type="entry name" value="NAD-DEPENDENT PROTEIN DEACYLASE SIRTUIN-5, MITOCHONDRIAL-RELATED"/>
    <property type="match status" value="1"/>
</dbReference>
<dbReference type="InterPro" id="IPR026591">
    <property type="entry name" value="Sirtuin_cat_small_dom_sf"/>
</dbReference>
<evidence type="ECO:0000256" key="5">
    <source>
        <dbReference type="ARBA" id="ARBA00022833"/>
    </source>
</evidence>
<name>A0A9P9WI89_9PEZI</name>
<evidence type="ECO:0000256" key="6">
    <source>
        <dbReference type="ARBA" id="ARBA00023027"/>
    </source>
</evidence>
<keyword evidence="3" id="KW-0808">Transferase</keyword>
<feature type="binding site" evidence="7">
    <location>
        <position position="182"/>
    </location>
    <ligand>
        <name>Zn(2+)</name>
        <dbReference type="ChEBI" id="CHEBI:29105"/>
    </ligand>
</feature>
<evidence type="ECO:0000259" key="9">
    <source>
        <dbReference type="PROSITE" id="PS50305"/>
    </source>
</evidence>
<dbReference type="SUPFAM" id="SSF52467">
    <property type="entry name" value="DHS-like NAD/FAD-binding domain"/>
    <property type="match status" value="1"/>
</dbReference>
<feature type="compositionally biased region" description="Polar residues" evidence="8">
    <location>
        <begin position="350"/>
        <end position="361"/>
    </location>
</feature>
<dbReference type="GO" id="GO:0005634">
    <property type="term" value="C:nucleus"/>
    <property type="evidence" value="ECO:0007669"/>
    <property type="project" value="TreeGrafter"/>
</dbReference>
<evidence type="ECO:0000256" key="2">
    <source>
        <dbReference type="ARBA" id="ARBA00006924"/>
    </source>
</evidence>
<dbReference type="GO" id="GO:0070403">
    <property type="term" value="F:NAD+ binding"/>
    <property type="evidence" value="ECO:0007669"/>
    <property type="project" value="InterPro"/>
</dbReference>